<feature type="transmembrane region" description="Helical" evidence="10">
    <location>
        <begin position="337"/>
        <end position="355"/>
    </location>
</feature>
<dbReference type="PANTHER" id="PTHR42718:SF9">
    <property type="entry name" value="MAJOR FACILITATOR SUPERFAMILY MULTIDRUG TRANSPORTER MFSC"/>
    <property type="match status" value="1"/>
</dbReference>
<feature type="transmembrane region" description="Helical" evidence="10">
    <location>
        <begin position="442"/>
        <end position="461"/>
    </location>
</feature>
<evidence type="ECO:0000256" key="1">
    <source>
        <dbReference type="ARBA" id="ARBA00004651"/>
    </source>
</evidence>
<evidence type="ECO:0000256" key="3">
    <source>
        <dbReference type="ARBA" id="ARBA00008537"/>
    </source>
</evidence>
<dbReference type="PROSITE" id="PS50850">
    <property type="entry name" value="MFS"/>
    <property type="match status" value="1"/>
</dbReference>
<feature type="transmembrane region" description="Helical" evidence="10">
    <location>
        <begin position="113"/>
        <end position="134"/>
    </location>
</feature>
<feature type="transmembrane region" description="Helical" evidence="10">
    <location>
        <begin position="141"/>
        <end position="164"/>
    </location>
</feature>
<dbReference type="InterPro" id="IPR011701">
    <property type="entry name" value="MFS"/>
</dbReference>
<evidence type="ECO:0000256" key="10">
    <source>
        <dbReference type="SAM" id="Phobius"/>
    </source>
</evidence>
<keyword evidence="6 10" id="KW-0812">Transmembrane</keyword>
<comment type="subcellular location">
    <subcellularLocation>
        <location evidence="1">Cell membrane</location>
        <topology evidence="1">Multi-pass membrane protein</topology>
    </subcellularLocation>
</comment>
<keyword evidence="8 10" id="KW-0472">Membrane</keyword>
<accession>A0A1B1UYD0</accession>
<evidence type="ECO:0000256" key="9">
    <source>
        <dbReference type="ARBA" id="ARBA00040594"/>
    </source>
</evidence>
<evidence type="ECO:0000256" key="5">
    <source>
        <dbReference type="ARBA" id="ARBA00022475"/>
    </source>
</evidence>
<dbReference type="InterPro" id="IPR004638">
    <property type="entry name" value="EmrB-like"/>
</dbReference>
<feature type="transmembrane region" description="Helical" evidence="10">
    <location>
        <begin position="361"/>
        <end position="387"/>
    </location>
</feature>
<feature type="transmembrane region" description="Helical" evidence="10">
    <location>
        <begin position="408"/>
        <end position="427"/>
    </location>
</feature>
<feature type="transmembrane region" description="Helical" evidence="10">
    <location>
        <begin position="234"/>
        <end position="251"/>
    </location>
</feature>
<feature type="transmembrane region" description="Helical" evidence="10">
    <location>
        <begin position="203"/>
        <end position="222"/>
    </location>
</feature>
<evidence type="ECO:0000256" key="2">
    <source>
        <dbReference type="ARBA" id="ARBA00007520"/>
    </source>
</evidence>
<dbReference type="PRINTS" id="PR01036">
    <property type="entry name" value="TCRTETB"/>
</dbReference>
<evidence type="ECO:0000256" key="4">
    <source>
        <dbReference type="ARBA" id="ARBA00022448"/>
    </source>
</evidence>
<dbReference type="InterPro" id="IPR020846">
    <property type="entry name" value="MFS_dom"/>
</dbReference>
<feature type="transmembrane region" description="Helical" evidence="10">
    <location>
        <begin position="53"/>
        <end position="76"/>
    </location>
</feature>
<dbReference type="Gene3D" id="1.20.1720.10">
    <property type="entry name" value="Multidrug resistance protein D"/>
    <property type="match status" value="1"/>
</dbReference>
<dbReference type="AlphaFoldDB" id="A0A1B1UYD0"/>
<reference evidence="12" key="1">
    <citation type="submission" date="2016-05" db="EMBL/GenBank/DDBJ databases">
        <title>Clue for the horizontal gene transfer of serine-aspartate repeat gene from a novel composite staphylococcal cassette chromosome of Staphylococcus haemolyticus.</title>
        <authorList>
            <person name="Wu Z."/>
            <person name="Xue H."/>
            <person name="Zhao X."/>
        </authorList>
    </citation>
    <scope>NUCLEOTIDE SEQUENCE</scope>
    <source>
        <strain evidence="12">BC05211</strain>
    </source>
</reference>
<dbReference type="NCBIfam" id="TIGR00711">
    <property type="entry name" value="efflux_EmrB"/>
    <property type="match status" value="1"/>
</dbReference>
<comment type="similarity">
    <text evidence="2">Belongs to the major facilitator superfamily. TCR/Tet family.</text>
</comment>
<keyword evidence="4" id="KW-0813">Transport</keyword>
<evidence type="ECO:0000256" key="6">
    <source>
        <dbReference type="ARBA" id="ARBA00022692"/>
    </source>
</evidence>
<proteinExistence type="inferred from homology"/>
<comment type="similarity">
    <text evidence="3">Belongs to the major facilitator superfamily. EmrB family.</text>
</comment>
<feature type="transmembrane region" description="Helical" evidence="10">
    <location>
        <begin position="20"/>
        <end position="41"/>
    </location>
</feature>
<sequence length="469" mass="51258">MESGIQQTVMDKKGSQRVVAVMMIGAFIGVLNQTLLATILPEIMHDFQISSNTVQWLTTIFMLVNGIMIPVTAFLIERFTLRQLFFTATGFVVVGSFLCFIGPNFSILLVGRAVQALGAGMLMPLTQTLLFIIFPPEKRGLAMGMFGLVIGFAPAIGPTASGWFVNFFDWRYLFLIVLLIAVADFIFGYVTLQNMTQLTHPNFDVISVIETTLGFGGLLYGFSVAGQLGWTHPVVYVTLILSIVILILFVLRQLRLETPLLEFRVFKYRNFTISMMLIILMFMLFIGSMTILPIFMQNTLHWSPLLSGLILLPGGLVMGLLSPVMGKVFDKMGGRSLSILGMSIILIGALLLAQIHVSTPILYIIFSFSVMMLGNAMIMTPMTTAALNALPMKYIAHGTAMNNTMRQISAAIGTGLLVTAMTSLAQGTSRSGTASVVFGLNMTYYIVALVALIGVGLAFFVKNEVPTTK</sequence>
<dbReference type="InterPro" id="IPR036259">
    <property type="entry name" value="MFS_trans_sf"/>
</dbReference>
<evidence type="ECO:0000259" key="11">
    <source>
        <dbReference type="PROSITE" id="PS50850"/>
    </source>
</evidence>
<dbReference type="Gene3D" id="1.20.1250.20">
    <property type="entry name" value="MFS general substrate transporter like domains"/>
    <property type="match status" value="1"/>
</dbReference>
<dbReference type="EMBL" id="KX181861">
    <property type="protein sequence ID" value="ANW08085.1"/>
    <property type="molecule type" value="Genomic_DNA"/>
</dbReference>
<feature type="transmembrane region" description="Helical" evidence="10">
    <location>
        <begin position="271"/>
        <end position="296"/>
    </location>
</feature>
<evidence type="ECO:0000256" key="8">
    <source>
        <dbReference type="ARBA" id="ARBA00023136"/>
    </source>
</evidence>
<dbReference type="CDD" id="cd17503">
    <property type="entry name" value="MFS_LmrB_MDR_like"/>
    <property type="match status" value="1"/>
</dbReference>
<feature type="transmembrane region" description="Helical" evidence="10">
    <location>
        <begin position="170"/>
        <end position="191"/>
    </location>
</feature>
<dbReference type="GO" id="GO:0005886">
    <property type="term" value="C:plasma membrane"/>
    <property type="evidence" value="ECO:0007669"/>
    <property type="project" value="UniProtKB-SubCell"/>
</dbReference>
<evidence type="ECO:0000256" key="7">
    <source>
        <dbReference type="ARBA" id="ARBA00022989"/>
    </source>
</evidence>
<keyword evidence="7 10" id="KW-1133">Transmembrane helix</keyword>
<organism evidence="12">
    <name type="scientific">Staphylococcus haemolyticus</name>
    <dbReference type="NCBI Taxonomy" id="1283"/>
    <lineage>
        <taxon>Bacteria</taxon>
        <taxon>Bacillati</taxon>
        <taxon>Bacillota</taxon>
        <taxon>Bacilli</taxon>
        <taxon>Bacillales</taxon>
        <taxon>Staphylococcaceae</taxon>
        <taxon>Staphylococcus</taxon>
    </lineage>
</organism>
<feature type="transmembrane region" description="Helical" evidence="10">
    <location>
        <begin position="302"/>
        <end position="325"/>
    </location>
</feature>
<name>A0A1B1UYD0_STAHA</name>
<dbReference type="GO" id="GO:0022857">
    <property type="term" value="F:transmembrane transporter activity"/>
    <property type="evidence" value="ECO:0007669"/>
    <property type="project" value="InterPro"/>
</dbReference>
<feature type="transmembrane region" description="Helical" evidence="10">
    <location>
        <begin position="83"/>
        <end position="107"/>
    </location>
</feature>
<dbReference type="PANTHER" id="PTHR42718">
    <property type="entry name" value="MAJOR FACILITATOR SUPERFAMILY MULTIDRUG TRANSPORTER MFSC"/>
    <property type="match status" value="1"/>
</dbReference>
<feature type="domain" description="Major facilitator superfamily (MFS) profile" evidence="11">
    <location>
        <begin position="18"/>
        <end position="466"/>
    </location>
</feature>
<dbReference type="SUPFAM" id="SSF103473">
    <property type="entry name" value="MFS general substrate transporter"/>
    <property type="match status" value="1"/>
</dbReference>
<evidence type="ECO:0000313" key="12">
    <source>
        <dbReference type="EMBL" id="ANW08085.1"/>
    </source>
</evidence>
<dbReference type="Pfam" id="PF07690">
    <property type="entry name" value="MFS_1"/>
    <property type="match status" value="1"/>
</dbReference>
<keyword evidence="5" id="KW-1003">Cell membrane</keyword>
<protein>
    <recommendedName>
        <fullName evidence="9">Quinolone resistance protein NorB</fullName>
    </recommendedName>
</protein>